<proteinExistence type="predicted"/>
<keyword evidence="2" id="KW-0808">Transferase</keyword>
<reference evidence="2" key="1">
    <citation type="submission" date="2023-06" db="EMBL/GenBank/DDBJ databases">
        <title>Uncultivated large filamentous bacteria from sulfidic sediments reveal new species and different genomic features in energy metabolism and defense.</title>
        <authorList>
            <person name="Fonseca A."/>
        </authorList>
    </citation>
    <scope>NUCLEOTIDE SEQUENCE</scope>
    <source>
        <strain evidence="2">HSG4</strain>
    </source>
</reference>
<gene>
    <name evidence="2" type="ORF">QUF54_03905</name>
</gene>
<dbReference type="InterPro" id="IPR029063">
    <property type="entry name" value="SAM-dependent_MTases_sf"/>
</dbReference>
<accession>A0ABT7VS27</accession>
<dbReference type="GO" id="GO:0008168">
    <property type="term" value="F:methyltransferase activity"/>
    <property type="evidence" value="ECO:0007669"/>
    <property type="project" value="UniProtKB-KW"/>
</dbReference>
<dbReference type="Proteomes" id="UP001171945">
    <property type="component" value="Unassembled WGS sequence"/>
</dbReference>
<evidence type="ECO:0000313" key="3">
    <source>
        <dbReference type="Proteomes" id="UP001171945"/>
    </source>
</evidence>
<dbReference type="EMBL" id="JAUCGM010000168">
    <property type="protein sequence ID" value="MDM8562478.1"/>
    <property type="molecule type" value="Genomic_DNA"/>
</dbReference>
<evidence type="ECO:0000259" key="1">
    <source>
        <dbReference type="Pfam" id="PF08241"/>
    </source>
</evidence>
<dbReference type="Pfam" id="PF08241">
    <property type="entry name" value="Methyltransf_11"/>
    <property type="match status" value="1"/>
</dbReference>
<dbReference type="Gene3D" id="3.40.50.150">
    <property type="entry name" value="Vaccinia Virus protein VP39"/>
    <property type="match status" value="1"/>
</dbReference>
<feature type="non-terminal residue" evidence="2">
    <location>
        <position position="259"/>
    </location>
</feature>
<dbReference type="SUPFAM" id="SSF53335">
    <property type="entry name" value="S-adenosyl-L-methionine-dependent methyltransferases"/>
    <property type="match status" value="1"/>
</dbReference>
<keyword evidence="2" id="KW-0489">Methyltransferase</keyword>
<evidence type="ECO:0000313" key="2">
    <source>
        <dbReference type="EMBL" id="MDM8562478.1"/>
    </source>
</evidence>
<sequence length="259" mass="29988">MKTRKFHKQQDFQNFWKNDPDVREHWQFETAIMSRRSKAQSFLLDGYCKVCDKPTTFLVDRLFGAQETPQGWTPNWRERLVCTHCKLINRQRAILHVIKDTIATRAANEHSISLYAMEQITPLFAWLNQHFDNVTGSEYLGEKIEGGTIIKGMRHENIEALSFADQSFDIILSNDVLEHVNLPERAVAEIYRILKPGGEFFMTVPFHPNALKTVRRAELMAGQIKHLLSPIYHGNPLSEKGSLVFNDFGWDLLEQFKAV</sequence>
<keyword evidence="3" id="KW-1185">Reference proteome</keyword>
<dbReference type="CDD" id="cd02440">
    <property type="entry name" value="AdoMet_MTases"/>
    <property type="match status" value="1"/>
</dbReference>
<dbReference type="GO" id="GO:0032259">
    <property type="term" value="P:methylation"/>
    <property type="evidence" value="ECO:0007669"/>
    <property type="project" value="UniProtKB-KW"/>
</dbReference>
<protein>
    <submittedName>
        <fullName evidence="2">Class I SAM-dependent methyltransferase</fullName>
    </submittedName>
</protein>
<organism evidence="2 3">
    <name type="scientific">Candidatus Marithioploca araucensis</name>
    <dbReference type="NCBI Taxonomy" id="70273"/>
    <lineage>
        <taxon>Bacteria</taxon>
        <taxon>Pseudomonadati</taxon>
        <taxon>Pseudomonadota</taxon>
        <taxon>Gammaproteobacteria</taxon>
        <taxon>Thiotrichales</taxon>
        <taxon>Thiotrichaceae</taxon>
        <taxon>Candidatus Marithioploca</taxon>
    </lineage>
</organism>
<dbReference type="InterPro" id="IPR013216">
    <property type="entry name" value="Methyltransf_11"/>
</dbReference>
<feature type="domain" description="Methyltransferase type 11" evidence="1">
    <location>
        <begin position="152"/>
        <end position="201"/>
    </location>
</feature>
<comment type="caution">
    <text evidence="2">The sequence shown here is derived from an EMBL/GenBank/DDBJ whole genome shotgun (WGS) entry which is preliminary data.</text>
</comment>
<name>A0ABT7VS27_9GAMM</name>